<accession>A0A940YM20</accession>
<reference evidence="2" key="1">
    <citation type="submission" date="2021-04" db="EMBL/GenBank/DDBJ databases">
        <title>The genome sequence of Ideonella sp. 4Y11.</title>
        <authorList>
            <person name="Liu Y."/>
        </authorList>
    </citation>
    <scope>NUCLEOTIDE SEQUENCE</scope>
    <source>
        <strain evidence="2">4Y11</strain>
    </source>
</reference>
<feature type="signal peptide" evidence="1">
    <location>
        <begin position="1"/>
        <end position="24"/>
    </location>
</feature>
<dbReference type="AlphaFoldDB" id="A0A940YM20"/>
<evidence type="ECO:0008006" key="4">
    <source>
        <dbReference type="Google" id="ProtNLM"/>
    </source>
</evidence>
<comment type="caution">
    <text evidence="2">The sequence shown here is derived from an EMBL/GenBank/DDBJ whole genome shotgun (WGS) entry which is preliminary data.</text>
</comment>
<gene>
    <name evidence="2" type="ORF">KAK06_15595</name>
</gene>
<protein>
    <recommendedName>
        <fullName evidence="4">Secreted protein</fullName>
    </recommendedName>
</protein>
<keyword evidence="3" id="KW-1185">Reference proteome</keyword>
<dbReference type="RefSeq" id="WP_210803057.1">
    <property type="nucleotide sequence ID" value="NZ_JAGQDE010000014.1"/>
</dbReference>
<dbReference type="Proteomes" id="UP000678374">
    <property type="component" value="Unassembled WGS sequence"/>
</dbReference>
<keyword evidence="1" id="KW-0732">Signal</keyword>
<dbReference type="EMBL" id="JAGQDE010000014">
    <property type="protein sequence ID" value="MBQ0960379.1"/>
    <property type="molecule type" value="Genomic_DNA"/>
</dbReference>
<proteinExistence type="predicted"/>
<name>A0A940YM20_9BURK</name>
<evidence type="ECO:0000313" key="2">
    <source>
        <dbReference type="EMBL" id="MBQ0960379.1"/>
    </source>
</evidence>
<sequence length="236" mass="25662">MRTATILRASAALIVSTMLGTAMAGDIRKTPLPDPATSIKQFGYSATQNSSLLNSASSLWAQVPPASWTANTYTLRSKMALALGSTGVDTALANVIINVCKVYARDPQHCVIYTTAVACAESSCGDPSLAPAIQNNIFGLHSGQMSYSSRTEAVKYWITKGYNSTWYTANEGYFYGYCAQTYFCARGVDYSTYFFYSNVVNMPPTSHYCMSEAGSNISGYCPKGYNNSSLAYYRVR</sequence>
<evidence type="ECO:0000313" key="3">
    <source>
        <dbReference type="Proteomes" id="UP000678374"/>
    </source>
</evidence>
<feature type="chain" id="PRO_5038050177" description="Secreted protein" evidence="1">
    <location>
        <begin position="25"/>
        <end position="236"/>
    </location>
</feature>
<organism evidence="2 3">
    <name type="scientific">Ideonella aquatica</name>
    <dbReference type="NCBI Taxonomy" id="2824119"/>
    <lineage>
        <taxon>Bacteria</taxon>
        <taxon>Pseudomonadati</taxon>
        <taxon>Pseudomonadota</taxon>
        <taxon>Betaproteobacteria</taxon>
        <taxon>Burkholderiales</taxon>
        <taxon>Sphaerotilaceae</taxon>
        <taxon>Ideonella</taxon>
    </lineage>
</organism>
<evidence type="ECO:0000256" key="1">
    <source>
        <dbReference type="SAM" id="SignalP"/>
    </source>
</evidence>